<evidence type="ECO:0000256" key="2">
    <source>
        <dbReference type="SAM" id="Phobius"/>
    </source>
</evidence>
<feature type="compositionally biased region" description="Pro residues" evidence="1">
    <location>
        <begin position="61"/>
        <end position="84"/>
    </location>
</feature>
<keyword evidence="2" id="KW-0472">Membrane</keyword>
<reference evidence="5" key="1">
    <citation type="journal article" date="2019" name="Int. J. Syst. Evol. Microbiol.">
        <title>The Global Catalogue of Microorganisms (GCM) 10K type strain sequencing project: providing services to taxonomists for standard genome sequencing and annotation.</title>
        <authorList>
            <consortium name="The Broad Institute Genomics Platform"/>
            <consortium name="The Broad Institute Genome Sequencing Center for Infectious Disease"/>
            <person name="Wu L."/>
            <person name="Ma J."/>
        </authorList>
    </citation>
    <scope>NUCLEOTIDE SEQUENCE [LARGE SCALE GENOMIC DNA]</scope>
    <source>
        <strain evidence="5">JCM 17440</strain>
    </source>
</reference>
<gene>
    <name evidence="4" type="ORF">GCM10022254_03580</name>
</gene>
<sequence length="516" mass="55016">MSENFPPQGAYPGGGQSHFPQGPGGPPPGGPWPGQAPPGPQPVPPQGGGPWQPSPHQGGPYPGPPPNPGMGPPGPPFGVPPGPPAKRRKRKWPWVLVAVVVLGAVVARVGVFVLMGRGYNGPHQVAAGVPTPGAGSPKWDVPSHRWAGFNEDWRVPQEDEVPHIYGMTSDGQRAFTLRKNFNGPLGNAEKGPNGEMTAFDGATGKRLWRKMVPWLINSSPVGGNGIVVVAGGKTDDTALDVQPAVYTALDSATGAQRWQVKVKARKNYPQIHARVKEAPGVFYKGVFYYGDGAKIVGVDPATGRVRYQTVGKKKVIVAGPIVAGGRIVVVTKEPTNYREIGSQVQTAWAFTPELKAPVSWDFPRLEKVDTIMSSGDIVVSLGYEKMWATDVRTGRGLWVKGLPDTLVEVSGVLGTVIVAQDMRVNDNKKFLGYDLLSGNQLWLTNSRGWNDEFKTDTYKVGIVDGTLIAQGHGINILDATNGKKIFTQETNRGGGLVAAAAGHIVIYNHDGISAYK</sequence>
<dbReference type="InterPro" id="IPR015943">
    <property type="entry name" value="WD40/YVTN_repeat-like_dom_sf"/>
</dbReference>
<dbReference type="InterPro" id="IPR002372">
    <property type="entry name" value="PQQ_rpt_dom"/>
</dbReference>
<dbReference type="InterPro" id="IPR011047">
    <property type="entry name" value="Quinoprotein_ADH-like_sf"/>
</dbReference>
<organism evidence="4 5">
    <name type="scientific">Actinomadura meridiana</name>
    <dbReference type="NCBI Taxonomy" id="559626"/>
    <lineage>
        <taxon>Bacteria</taxon>
        <taxon>Bacillati</taxon>
        <taxon>Actinomycetota</taxon>
        <taxon>Actinomycetes</taxon>
        <taxon>Streptosporangiales</taxon>
        <taxon>Thermomonosporaceae</taxon>
        <taxon>Actinomadura</taxon>
    </lineage>
</organism>
<dbReference type="Proteomes" id="UP001501710">
    <property type="component" value="Unassembled WGS sequence"/>
</dbReference>
<dbReference type="SUPFAM" id="SSF50998">
    <property type="entry name" value="Quinoprotein alcohol dehydrogenase-like"/>
    <property type="match status" value="1"/>
</dbReference>
<evidence type="ECO:0000256" key="1">
    <source>
        <dbReference type="SAM" id="MobiDB-lite"/>
    </source>
</evidence>
<comment type="caution">
    <text evidence="4">The sequence shown here is derived from an EMBL/GenBank/DDBJ whole genome shotgun (WGS) entry which is preliminary data.</text>
</comment>
<feature type="compositionally biased region" description="Pro residues" evidence="1">
    <location>
        <begin position="23"/>
        <end position="47"/>
    </location>
</feature>
<protein>
    <recommendedName>
        <fullName evidence="3">Pyrrolo-quinoline quinone repeat domain-containing protein</fullName>
    </recommendedName>
</protein>
<dbReference type="EMBL" id="BAABAS010000003">
    <property type="protein sequence ID" value="GAA4224347.1"/>
    <property type="molecule type" value="Genomic_DNA"/>
</dbReference>
<evidence type="ECO:0000313" key="4">
    <source>
        <dbReference type="EMBL" id="GAA4224347.1"/>
    </source>
</evidence>
<feature type="domain" description="Pyrrolo-quinoline quinone repeat" evidence="3">
    <location>
        <begin position="247"/>
        <end position="505"/>
    </location>
</feature>
<dbReference type="PANTHER" id="PTHR34512">
    <property type="entry name" value="CELL SURFACE PROTEIN"/>
    <property type="match status" value="1"/>
</dbReference>
<keyword evidence="2" id="KW-1133">Transmembrane helix</keyword>
<evidence type="ECO:0000259" key="3">
    <source>
        <dbReference type="Pfam" id="PF13360"/>
    </source>
</evidence>
<dbReference type="Pfam" id="PF13360">
    <property type="entry name" value="PQQ_2"/>
    <property type="match status" value="1"/>
</dbReference>
<feature type="region of interest" description="Disordered" evidence="1">
    <location>
        <begin position="1"/>
        <end position="87"/>
    </location>
</feature>
<name>A0ABP8BSG8_9ACTN</name>
<proteinExistence type="predicted"/>
<keyword evidence="5" id="KW-1185">Reference proteome</keyword>
<dbReference type="PANTHER" id="PTHR34512:SF30">
    <property type="entry name" value="OUTER MEMBRANE PROTEIN ASSEMBLY FACTOR BAMB"/>
    <property type="match status" value="1"/>
</dbReference>
<dbReference type="Gene3D" id="2.130.10.10">
    <property type="entry name" value="YVTN repeat-like/Quinoprotein amine dehydrogenase"/>
    <property type="match status" value="2"/>
</dbReference>
<feature type="transmembrane region" description="Helical" evidence="2">
    <location>
        <begin position="94"/>
        <end position="115"/>
    </location>
</feature>
<keyword evidence="2" id="KW-0812">Transmembrane</keyword>
<accession>A0ABP8BSG8</accession>
<evidence type="ECO:0000313" key="5">
    <source>
        <dbReference type="Proteomes" id="UP001501710"/>
    </source>
</evidence>